<feature type="non-terminal residue" evidence="2">
    <location>
        <position position="1"/>
    </location>
</feature>
<evidence type="ECO:0000313" key="3">
    <source>
        <dbReference type="Proteomes" id="UP000823046"/>
    </source>
</evidence>
<proteinExistence type="predicted"/>
<dbReference type="InterPro" id="IPR000719">
    <property type="entry name" value="Prot_kinase_dom"/>
</dbReference>
<dbReference type="GO" id="GO:0007229">
    <property type="term" value="P:integrin-mediated signaling pathway"/>
    <property type="evidence" value="ECO:0007669"/>
    <property type="project" value="UniProtKB-KW"/>
</dbReference>
<dbReference type="Gene3D" id="1.10.510.10">
    <property type="entry name" value="Transferase(Phosphotransferase) domain 1"/>
    <property type="match status" value="1"/>
</dbReference>
<dbReference type="InterPro" id="IPR001245">
    <property type="entry name" value="Ser-Thr/Tyr_kinase_cat_dom"/>
</dbReference>
<dbReference type="Proteomes" id="UP000823046">
    <property type="component" value="Unassembled WGS sequence"/>
</dbReference>
<accession>A0ABQ7JB45</accession>
<sequence length="178" mass="20160">VYHLNLKAKNVLLDDSLNAKLTDFGVSHILDCFDVLDRQLIEETAFSKNFFTENGCLEFPHPYNWCAPEVLKENRRLGFDESSDVYSFGILFLEMLSSAIPFQTLTAAQVMGCVGYAKAKPADCCTYEILKDIFDKATHYDSKKRISFEEIVKLLDTAHEEMLYLSAETALLAFMGDS</sequence>
<dbReference type="InterPro" id="IPR011009">
    <property type="entry name" value="Kinase-like_dom_sf"/>
</dbReference>
<dbReference type="PANTHER" id="PTHR44329">
    <property type="entry name" value="SERINE/THREONINE-PROTEIN KINASE TNNI3K-RELATED"/>
    <property type="match status" value="1"/>
</dbReference>
<reference evidence="2 3" key="1">
    <citation type="journal article" date="2020" name="bioRxiv">
        <title>Metabolic contributions of an alphaproteobacterial endosymbiont in the apicomplexan Cardiosporidium cionae.</title>
        <authorList>
            <person name="Hunter E.S."/>
            <person name="Paight C.J."/>
            <person name="Lane C.E."/>
        </authorList>
    </citation>
    <scope>NUCLEOTIDE SEQUENCE [LARGE SCALE GENOMIC DNA]</scope>
    <source>
        <strain evidence="2">ESH_2018</strain>
    </source>
</reference>
<evidence type="ECO:0000313" key="2">
    <source>
        <dbReference type="EMBL" id="KAF8821226.1"/>
    </source>
</evidence>
<feature type="domain" description="Protein kinase" evidence="1">
    <location>
        <begin position="1"/>
        <end position="162"/>
    </location>
</feature>
<dbReference type="InterPro" id="IPR051681">
    <property type="entry name" value="Ser/Thr_Kinases-Pseudokinases"/>
</dbReference>
<evidence type="ECO:0000259" key="1">
    <source>
        <dbReference type="PROSITE" id="PS50011"/>
    </source>
</evidence>
<organism evidence="2 3">
    <name type="scientific">Cardiosporidium cionae</name>
    <dbReference type="NCBI Taxonomy" id="476202"/>
    <lineage>
        <taxon>Eukaryota</taxon>
        <taxon>Sar</taxon>
        <taxon>Alveolata</taxon>
        <taxon>Apicomplexa</taxon>
        <taxon>Aconoidasida</taxon>
        <taxon>Nephromycida</taxon>
        <taxon>Cardiosporidium</taxon>
    </lineage>
</organism>
<gene>
    <name evidence="2" type="ORF">IE077_002310</name>
</gene>
<protein>
    <submittedName>
        <fullName evidence="2">Integrin-linked protein kinase</fullName>
    </submittedName>
</protein>
<name>A0ABQ7JB45_9APIC</name>
<dbReference type="EMBL" id="JADAQX010000212">
    <property type="protein sequence ID" value="KAF8821226.1"/>
    <property type="molecule type" value="Genomic_DNA"/>
</dbReference>
<dbReference type="Pfam" id="PF07714">
    <property type="entry name" value="PK_Tyr_Ser-Thr"/>
    <property type="match status" value="1"/>
</dbReference>
<dbReference type="PANTHER" id="PTHR44329:SF140">
    <property type="entry name" value="INACTIVE PROTEIN TYROSINE KINASE PTKL"/>
    <property type="match status" value="1"/>
</dbReference>
<dbReference type="SUPFAM" id="SSF56112">
    <property type="entry name" value="Protein kinase-like (PK-like)"/>
    <property type="match status" value="1"/>
</dbReference>
<dbReference type="PROSITE" id="PS50011">
    <property type="entry name" value="PROTEIN_KINASE_DOM"/>
    <property type="match status" value="1"/>
</dbReference>
<comment type="caution">
    <text evidence="2">The sequence shown here is derived from an EMBL/GenBank/DDBJ whole genome shotgun (WGS) entry which is preliminary data.</text>
</comment>
<keyword evidence="2" id="KW-0808">Transferase</keyword>
<dbReference type="GO" id="GO:0016301">
    <property type="term" value="F:kinase activity"/>
    <property type="evidence" value="ECO:0007669"/>
    <property type="project" value="UniProtKB-KW"/>
</dbReference>
<keyword evidence="3" id="KW-1185">Reference proteome</keyword>
<keyword evidence="2" id="KW-0401">Integrin</keyword>
<keyword evidence="2" id="KW-0418">Kinase</keyword>